<dbReference type="UniPathway" id="UPA00056">
    <property type="reaction ID" value="UER00097"/>
</dbReference>
<comment type="catalytic activity">
    <reaction evidence="5">
        <text>dimethylallyl diphosphate + 2 oxidized [2Fe-2S]-[ferredoxin] + H2O = (2E)-4-hydroxy-3-methylbut-2-enyl diphosphate + 2 reduced [2Fe-2S]-[ferredoxin] + 2 H(+)</text>
        <dbReference type="Rhea" id="RHEA:24825"/>
        <dbReference type="Rhea" id="RHEA-COMP:10000"/>
        <dbReference type="Rhea" id="RHEA-COMP:10001"/>
        <dbReference type="ChEBI" id="CHEBI:15377"/>
        <dbReference type="ChEBI" id="CHEBI:15378"/>
        <dbReference type="ChEBI" id="CHEBI:33737"/>
        <dbReference type="ChEBI" id="CHEBI:33738"/>
        <dbReference type="ChEBI" id="CHEBI:57623"/>
        <dbReference type="ChEBI" id="CHEBI:128753"/>
        <dbReference type="EC" id="1.17.7.4"/>
    </reaction>
</comment>
<evidence type="ECO:0000256" key="5">
    <source>
        <dbReference type="HAMAP-Rule" id="MF_00191"/>
    </source>
</evidence>
<dbReference type="PANTHER" id="PTHR30426">
    <property type="entry name" value="4-HYDROXY-3-METHYLBUT-2-ENYL DIPHOSPHATE REDUCTASE"/>
    <property type="match status" value="1"/>
</dbReference>
<evidence type="ECO:0000313" key="7">
    <source>
        <dbReference type="Proteomes" id="UP000322976"/>
    </source>
</evidence>
<feature type="binding site" evidence="5">
    <location>
        <position position="217"/>
    </location>
    <ligand>
        <name>isopentenyl diphosphate</name>
        <dbReference type="ChEBI" id="CHEBI:128769"/>
    </ligand>
</feature>
<evidence type="ECO:0000313" key="6">
    <source>
        <dbReference type="EMBL" id="TZE80807.1"/>
    </source>
</evidence>
<feature type="binding site" evidence="5">
    <location>
        <position position="217"/>
    </location>
    <ligand>
        <name>dimethylallyl diphosphate</name>
        <dbReference type="ChEBI" id="CHEBI:57623"/>
    </ligand>
</feature>
<comment type="pathway">
    <text evidence="5">Isoprenoid biosynthesis; isopentenyl diphosphate biosynthesis via DXP pathway; isopentenyl diphosphate from 1-deoxy-D-xylulose 5-phosphate: step 6/6.</text>
</comment>
<feature type="binding site" evidence="5">
    <location>
        <position position="189"/>
    </location>
    <ligand>
        <name>[4Fe-4S] cluster</name>
        <dbReference type="ChEBI" id="CHEBI:49883"/>
    </ligand>
</feature>
<dbReference type="UniPathway" id="UPA00059">
    <property type="reaction ID" value="UER00105"/>
</dbReference>
<name>A0A5D8Q8U9_9THEO</name>
<evidence type="ECO:0000256" key="2">
    <source>
        <dbReference type="ARBA" id="ARBA00022723"/>
    </source>
</evidence>
<protein>
    <recommendedName>
        <fullName evidence="5">4-hydroxy-3-methylbut-2-enyl diphosphate reductase</fullName>
        <shortName evidence="5">HMBPP reductase</shortName>
        <ecNumber evidence="5">1.17.7.4</ecNumber>
    </recommendedName>
</protein>
<keyword evidence="4 5" id="KW-0411">Iron-sulfur</keyword>
<feature type="binding site" evidence="5">
    <location>
        <position position="40"/>
    </location>
    <ligand>
        <name>(2E)-4-hydroxy-3-methylbut-2-enyl diphosphate</name>
        <dbReference type="ChEBI" id="CHEBI:128753"/>
    </ligand>
</feature>
<dbReference type="InterPro" id="IPR003451">
    <property type="entry name" value="LytB/IspH"/>
</dbReference>
<dbReference type="GO" id="GO:0051745">
    <property type="term" value="F:4-hydroxy-3-methylbut-2-enyl diphosphate reductase activity"/>
    <property type="evidence" value="ECO:0007669"/>
    <property type="project" value="UniProtKB-UniRule"/>
</dbReference>
<comment type="caution">
    <text evidence="6">The sequence shown here is derived from an EMBL/GenBank/DDBJ whole genome shotgun (WGS) entry which is preliminary data.</text>
</comment>
<sequence>MNIIIADNSGFCFGVSRAIKKIYDEIEKGKKIYLWGPIIHNPKVIDDLTSKGVKIIESIDSLNKNDILFIRTHGIPKDTFYTLKKRNINIIDMTCPFVKKVQHIANKFYKEGYKIIIIGDKTHPEVIGVNGWVDNTAIIINTEDEAKELPQIDNVCVVAQTTLKQESFDRIINILSDKIKNINVFNTICDSTKERQESAYKLSQLADIMIVIGGYNSSNTKKLYEICKSNCKETYMIETKDDLPKIDFRNYDNIGITAGASTPDWIINEVVETILSFNNKNRDNQRDTE</sequence>
<feature type="binding site" evidence="5">
    <location>
        <position position="40"/>
    </location>
    <ligand>
        <name>isopentenyl diphosphate</name>
        <dbReference type="ChEBI" id="CHEBI:128769"/>
    </ligand>
</feature>
<feature type="binding site" evidence="5">
    <location>
        <position position="219"/>
    </location>
    <ligand>
        <name>isopentenyl diphosphate</name>
        <dbReference type="ChEBI" id="CHEBI:128769"/>
    </ligand>
</feature>
<feature type="binding site" evidence="5">
    <location>
        <position position="217"/>
    </location>
    <ligand>
        <name>(2E)-4-hydroxy-3-methylbut-2-enyl diphosphate</name>
        <dbReference type="ChEBI" id="CHEBI:128753"/>
    </ligand>
</feature>
<feature type="binding site" evidence="5">
    <location>
        <position position="123"/>
    </location>
    <ligand>
        <name>(2E)-4-hydroxy-3-methylbut-2-enyl diphosphate</name>
        <dbReference type="ChEBI" id="CHEBI:128753"/>
    </ligand>
</feature>
<dbReference type="Pfam" id="PF02401">
    <property type="entry name" value="LYTB"/>
    <property type="match status" value="1"/>
</dbReference>
<dbReference type="NCBIfam" id="NF009024">
    <property type="entry name" value="PRK12360.1"/>
    <property type="match status" value="1"/>
</dbReference>
<dbReference type="CDD" id="cd13944">
    <property type="entry name" value="lytB_ispH"/>
    <property type="match status" value="1"/>
</dbReference>
<dbReference type="GO" id="GO:0019288">
    <property type="term" value="P:isopentenyl diphosphate biosynthetic process, methylerythritol 4-phosphate pathway"/>
    <property type="evidence" value="ECO:0007669"/>
    <property type="project" value="UniProtKB-UniRule"/>
</dbReference>
<dbReference type="NCBIfam" id="NF002187">
    <property type="entry name" value="PRK01045.1-1"/>
    <property type="match status" value="1"/>
</dbReference>
<keyword evidence="5" id="KW-0414">Isoprene biosynthesis</keyword>
<feature type="active site" description="Proton donor" evidence="5">
    <location>
        <position position="125"/>
    </location>
</feature>
<feature type="binding site" evidence="5">
    <location>
        <position position="218"/>
    </location>
    <ligand>
        <name>isopentenyl diphosphate</name>
        <dbReference type="ChEBI" id="CHEBI:128769"/>
    </ligand>
</feature>
<dbReference type="Gene3D" id="3.40.50.11270">
    <property type="match status" value="1"/>
</dbReference>
<feature type="binding site" evidence="5">
    <location>
        <position position="40"/>
    </location>
    <ligand>
        <name>dimethylallyl diphosphate</name>
        <dbReference type="ChEBI" id="CHEBI:57623"/>
    </ligand>
</feature>
<dbReference type="GO" id="GO:0051539">
    <property type="term" value="F:4 iron, 4 sulfur cluster binding"/>
    <property type="evidence" value="ECO:0007669"/>
    <property type="project" value="UniProtKB-UniRule"/>
</dbReference>
<feature type="binding site" evidence="5">
    <location>
        <position position="161"/>
    </location>
    <ligand>
        <name>(2E)-4-hydroxy-3-methylbut-2-enyl diphosphate</name>
        <dbReference type="ChEBI" id="CHEBI:128753"/>
    </ligand>
</feature>
<dbReference type="PANTHER" id="PTHR30426:SF0">
    <property type="entry name" value="4-HYDROXY-3-METHYLBUT-2-ENYL DIPHOSPHATE REDUCTASE"/>
    <property type="match status" value="1"/>
</dbReference>
<comment type="catalytic activity">
    <reaction evidence="5">
        <text>isopentenyl diphosphate + 2 oxidized [2Fe-2S]-[ferredoxin] + H2O = (2E)-4-hydroxy-3-methylbut-2-enyl diphosphate + 2 reduced [2Fe-2S]-[ferredoxin] + 2 H(+)</text>
        <dbReference type="Rhea" id="RHEA:24488"/>
        <dbReference type="Rhea" id="RHEA-COMP:10000"/>
        <dbReference type="Rhea" id="RHEA-COMP:10001"/>
        <dbReference type="ChEBI" id="CHEBI:15377"/>
        <dbReference type="ChEBI" id="CHEBI:15378"/>
        <dbReference type="ChEBI" id="CHEBI:33737"/>
        <dbReference type="ChEBI" id="CHEBI:33738"/>
        <dbReference type="ChEBI" id="CHEBI:128753"/>
        <dbReference type="ChEBI" id="CHEBI:128769"/>
        <dbReference type="EC" id="1.17.7.4"/>
    </reaction>
</comment>
<proteinExistence type="inferred from homology"/>
<feature type="binding site" evidence="5">
    <location>
        <position position="261"/>
    </location>
    <ligand>
        <name>(2E)-4-hydroxy-3-methylbut-2-enyl diphosphate</name>
        <dbReference type="ChEBI" id="CHEBI:128753"/>
    </ligand>
</feature>
<feature type="binding site" evidence="5">
    <location>
        <position position="123"/>
    </location>
    <ligand>
        <name>isopentenyl diphosphate</name>
        <dbReference type="ChEBI" id="CHEBI:128769"/>
    </ligand>
</feature>
<feature type="binding site" evidence="5">
    <location>
        <position position="218"/>
    </location>
    <ligand>
        <name>(2E)-4-hydroxy-3-methylbut-2-enyl diphosphate</name>
        <dbReference type="ChEBI" id="CHEBI:128753"/>
    </ligand>
</feature>
<feature type="binding site" evidence="5">
    <location>
        <position position="73"/>
    </location>
    <ligand>
        <name>dimethylallyl diphosphate</name>
        <dbReference type="ChEBI" id="CHEBI:57623"/>
    </ligand>
</feature>
<keyword evidence="2 5" id="KW-0479">Metal-binding</keyword>
<dbReference type="EMBL" id="VTPS01000023">
    <property type="protein sequence ID" value="TZE80807.1"/>
    <property type="molecule type" value="Genomic_DNA"/>
</dbReference>
<dbReference type="GO" id="GO:0016114">
    <property type="term" value="P:terpenoid biosynthetic process"/>
    <property type="evidence" value="ECO:0007669"/>
    <property type="project" value="UniProtKB-UniRule"/>
</dbReference>
<keyword evidence="1 5" id="KW-0004">4Fe-4S</keyword>
<dbReference type="GO" id="GO:0050992">
    <property type="term" value="P:dimethylallyl diphosphate biosynthetic process"/>
    <property type="evidence" value="ECO:0007669"/>
    <property type="project" value="UniProtKB-UniRule"/>
</dbReference>
<accession>A0A5D8Q8U9</accession>
<dbReference type="GO" id="GO:0046872">
    <property type="term" value="F:metal ion binding"/>
    <property type="evidence" value="ECO:0007669"/>
    <property type="project" value="UniProtKB-KW"/>
</dbReference>
<keyword evidence="3 5" id="KW-0408">Iron</keyword>
<feature type="binding site" evidence="5">
    <location>
        <position position="73"/>
    </location>
    <ligand>
        <name>isopentenyl diphosphate</name>
        <dbReference type="ChEBI" id="CHEBI:128769"/>
    </ligand>
</feature>
<evidence type="ECO:0000256" key="3">
    <source>
        <dbReference type="ARBA" id="ARBA00023004"/>
    </source>
</evidence>
<comment type="function">
    <text evidence="5">Catalyzes the conversion of 1-hydroxy-2-methyl-2-(E)-butenyl 4-diphosphate (HMBPP) into a mixture of isopentenyl diphosphate (IPP) and dimethylallyl diphosphate (DMAPP). Acts in the terminal step of the DOXP/MEP pathway for isoprenoid precursor biosynthesis.</text>
</comment>
<dbReference type="AlphaFoldDB" id="A0A5D8Q8U9"/>
<comment type="pathway">
    <text evidence="5">Isoprenoid biosynthesis; dimethylallyl diphosphate biosynthesis; dimethylallyl diphosphate from (2E)-4-hydroxy-3-methylbutenyl diphosphate: step 1/1.</text>
</comment>
<feature type="binding site" evidence="5">
    <location>
        <position position="261"/>
    </location>
    <ligand>
        <name>dimethylallyl diphosphate</name>
        <dbReference type="ChEBI" id="CHEBI:57623"/>
    </ligand>
</feature>
<comment type="similarity">
    <text evidence="5">Belongs to the IspH family.</text>
</comment>
<dbReference type="RefSeq" id="WP_149546187.1">
    <property type="nucleotide sequence ID" value="NZ_VTPS01000023.1"/>
</dbReference>
<feature type="binding site" evidence="5">
    <location>
        <position position="12"/>
    </location>
    <ligand>
        <name>[4Fe-4S] cluster</name>
        <dbReference type="ChEBI" id="CHEBI:49883"/>
    </ligand>
</feature>
<dbReference type="HAMAP" id="MF_00191">
    <property type="entry name" value="IspH"/>
    <property type="match status" value="1"/>
</dbReference>
<feature type="binding site" evidence="5">
    <location>
        <position position="95"/>
    </location>
    <ligand>
        <name>[4Fe-4S] cluster</name>
        <dbReference type="ChEBI" id="CHEBI:49883"/>
    </ligand>
</feature>
<organism evidence="6 7">
    <name type="scientific">Calorimonas adulescens</name>
    <dbReference type="NCBI Taxonomy" id="2606906"/>
    <lineage>
        <taxon>Bacteria</taxon>
        <taxon>Bacillati</taxon>
        <taxon>Bacillota</taxon>
        <taxon>Clostridia</taxon>
        <taxon>Thermoanaerobacterales</taxon>
        <taxon>Thermoanaerobacteraceae</taxon>
        <taxon>Calorimonas</taxon>
    </lineage>
</organism>
<dbReference type="Proteomes" id="UP000322976">
    <property type="component" value="Unassembled WGS sequence"/>
</dbReference>
<dbReference type="Gene3D" id="3.40.1010.20">
    <property type="entry name" value="4-hydroxy-3-methylbut-2-enyl diphosphate reductase, catalytic domain"/>
    <property type="match status" value="2"/>
</dbReference>
<feature type="binding site" evidence="5">
    <location>
        <position position="219"/>
    </location>
    <ligand>
        <name>(2E)-4-hydroxy-3-methylbut-2-enyl diphosphate</name>
        <dbReference type="ChEBI" id="CHEBI:128753"/>
    </ligand>
</feature>
<keyword evidence="7" id="KW-1185">Reference proteome</keyword>
<reference evidence="6 7" key="1">
    <citation type="submission" date="2019-08" db="EMBL/GenBank/DDBJ databases">
        <title>Calorimonas adulescens gen. nov., sp. nov., an anaerobic thermophilic bacterium from Sakhalin hot spring.</title>
        <authorList>
            <person name="Khomyakova M.A."/>
            <person name="Merkel A.Y."/>
            <person name="Novikov A."/>
            <person name="Bonch-Osmolovskaya E.A."/>
            <person name="Slobodkin A.I."/>
        </authorList>
    </citation>
    <scope>NUCLEOTIDE SEQUENCE [LARGE SCALE GENOMIC DNA]</scope>
    <source>
        <strain evidence="6 7">A05MB</strain>
    </source>
</reference>
<evidence type="ECO:0000256" key="1">
    <source>
        <dbReference type="ARBA" id="ARBA00022485"/>
    </source>
</evidence>
<feature type="binding site" evidence="5">
    <location>
        <position position="219"/>
    </location>
    <ligand>
        <name>dimethylallyl diphosphate</name>
        <dbReference type="ChEBI" id="CHEBI:57623"/>
    </ligand>
</feature>
<comment type="cofactor">
    <cofactor evidence="5">
        <name>[4Fe-4S] cluster</name>
        <dbReference type="ChEBI" id="CHEBI:49883"/>
    </cofactor>
    <text evidence="5">Binds 1 [4Fe-4S] cluster per subunit.</text>
</comment>
<dbReference type="EC" id="1.17.7.4" evidence="5"/>
<feature type="binding site" evidence="5">
    <location>
        <position position="123"/>
    </location>
    <ligand>
        <name>dimethylallyl diphosphate</name>
        <dbReference type="ChEBI" id="CHEBI:57623"/>
    </ligand>
</feature>
<feature type="binding site" evidence="5">
    <location>
        <position position="218"/>
    </location>
    <ligand>
        <name>dimethylallyl diphosphate</name>
        <dbReference type="ChEBI" id="CHEBI:57623"/>
    </ligand>
</feature>
<feature type="binding site" evidence="5">
    <location>
        <position position="261"/>
    </location>
    <ligand>
        <name>isopentenyl diphosphate</name>
        <dbReference type="ChEBI" id="CHEBI:128769"/>
    </ligand>
</feature>
<gene>
    <name evidence="5" type="primary">ispH</name>
    <name evidence="6" type="ORF">FWJ32_11920</name>
</gene>
<dbReference type="NCBIfam" id="TIGR00216">
    <property type="entry name" value="ispH_lytB"/>
    <property type="match status" value="1"/>
</dbReference>
<feature type="binding site" evidence="5">
    <location>
        <position position="73"/>
    </location>
    <ligand>
        <name>(2E)-4-hydroxy-3-methylbut-2-enyl diphosphate</name>
        <dbReference type="ChEBI" id="CHEBI:128753"/>
    </ligand>
</feature>
<evidence type="ECO:0000256" key="4">
    <source>
        <dbReference type="ARBA" id="ARBA00023014"/>
    </source>
</evidence>
<keyword evidence="5 6" id="KW-0560">Oxidoreductase</keyword>